<proteinExistence type="predicted"/>
<comment type="caution">
    <text evidence="2">The sequence shown here is derived from an EMBL/GenBank/DDBJ whole genome shotgun (WGS) entry which is preliminary data.</text>
</comment>
<dbReference type="InterPro" id="IPR009482">
    <property type="entry name" value="DUF1102"/>
</dbReference>
<dbReference type="PATRIC" id="fig|172049.5.peg.2106"/>
<organism evidence="2 3">
    <name type="scientific">Thermococcus sibiricus</name>
    <dbReference type="NCBI Taxonomy" id="172049"/>
    <lineage>
        <taxon>Archaea</taxon>
        <taxon>Methanobacteriati</taxon>
        <taxon>Methanobacteriota</taxon>
        <taxon>Thermococci</taxon>
        <taxon>Thermococcales</taxon>
        <taxon>Thermococcaceae</taxon>
        <taxon>Thermococcus</taxon>
    </lineage>
</organism>
<keyword evidence="1" id="KW-0472">Membrane</keyword>
<evidence type="ECO:0000256" key="1">
    <source>
        <dbReference type="SAM" id="Phobius"/>
    </source>
</evidence>
<name>A0A101ELW0_9EURY</name>
<dbReference type="AlphaFoldDB" id="A0A101ELW0"/>
<reference evidence="3" key="1">
    <citation type="journal article" date="2015" name="MBio">
        <title>Genome-Resolved Metagenomic Analysis Reveals Roles for Candidate Phyla and Other Microbial Community Members in Biogeochemical Transformations in Oil Reservoirs.</title>
        <authorList>
            <person name="Hu P."/>
            <person name="Tom L."/>
            <person name="Singh A."/>
            <person name="Thomas B.C."/>
            <person name="Baker B.J."/>
            <person name="Piceno Y.M."/>
            <person name="Andersen G.L."/>
            <person name="Banfield J.F."/>
        </authorList>
    </citation>
    <scope>NUCLEOTIDE SEQUENCE [LARGE SCALE GENOMIC DNA]</scope>
</reference>
<sequence>MAIRRSTNSVWGENMKKILGIFMLIAGIVIAVTASSASFAYFEADREIHLAIVPDDNELIDLVPLQPYAYINSNGMLVIDLSSANGNWEEGLGEGVSPDSIYVFEHVFGVSNHLWENVTICMNIEYSGSGAISFFEGEYTNETVGVDTLHVTILPGETAEIGMIIDSEGLDDGDALSGTLNFDAKLGECPVVG</sequence>
<evidence type="ECO:0008006" key="4">
    <source>
        <dbReference type="Google" id="ProtNLM"/>
    </source>
</evidence>
<evidence type="ECO:0000313" key="2">
    <source>
        <dbReference type="EMBL" id="KUK17554.1"/>
    </source>
</evidence>
<protein>
    <recommendedName>
        <fullName evidence="4">DUF1102 domain-containing protein</fullName>
    </recommendedName>
</protein>
<dbReference type="Proteomes" id="UP000053911">
    <property type="component" value="Unassembled WGS sequence"/>
</dbReference>
<keyword evidence="1" id="KW-0812">Transmembrane</keyword>
<gene>
    <name evidence="2" type="ORF">XD54_1147</name>
</gene>
<accession>A0A101ELW0</accession>
<feature type="transmembrane region" description="Helical" evidence="1">
    <location>
        <begin position="21"/>
        <end position="42"/>
    </location>
</feature>
<dbReference type="Pfam" id="PF06510">
    <property type="entry name" value="DUF1102"/>
    <property type="match status" value="1"/>
</dbReference>
<dbReference type="EMBL" id="LGFD01000020">
    <property type="protein sequence ID" value="KUK17554.1"/>
    <property type="molecule type" value="Genomic_DNA"/>
</dbReference>
<evidence type="ECO:0000313" key="3">
    <source>
        <dbReference type="Proteomes" id="UP000053911"/>
    </source>
</evidence>
<keyword evidence="1" id="KW-1133">Transmembrane helix</keyword>